<dbReference type="Pfam" id="PF11938">
    <property type="entry name" value="DUF3456"/>
    <property type="match status" value="1"/>
</dbReference>
<feature type="region of interest" description="Disordered" evidence="3">
    <location>
        <begin position="216"/>
        <end position="271"/>
    </location>
</feature>
<dbReference type="RefSeq" id="XP_005093837.1">
    <property type="nucleotide sequence ID" value="XM_005093780.3"/>
</dbReference>
<gene>
    <name evidence="7" type="primary">LOC101856010</name>
</gene>
<keyword evidence="2 4" id="KW-0732">Signal</keyword>
<evidence type="ECO:0000313" key="7">
    <source>
        <dbReference type="RefSeq" id="XP_005093837.1"/>
    </source>
</evidence>
<dbReference type="GeneID" id="101856010"/>
<feature type="compositionally biased region" description="Basic and acidic residues" evidence="3">
    <location>
        <begin position="262"/>
        <end position="271"/>
    </location>
</feature>
<dbReference type="PANTHER" id="PTHR15382:SF8">
    <property type="entry name" value="CANOPY B"/>
    <property type="match status" value="1"/>
</dbReference>
<evidence type="ECO:0000256" key="4">
    <source>
        <dbReference type="SAM" id="SignalP"/>
    </source>
</evidence>
<evidence type="ECO:0000259" key="5">
    <source>
        <dbReference type="Pfam" id="PF11938"/>
    </source>
</evidence>
<feature type="signal peptide" evidence="4">
    <location>
        <begin position="1"/>
        <end position="27"/>
    </location>
</feature>
<evidence type="ECO:0000313" key="6">
    <source>
        <dbReference type="Proteomes" id="UP000694888"/>
    </source>
</evidence>
<accession>A0ABM0JHL8</accession>
<evidence type="ECO:0000256" key="1">
    <source>
        <dbReference type="ARBA" id="ARBA00007285"/>
    </source>
</evidence>
<comment type="similarity">
    <text evidence="1">Belongs to the canopy family.</text>
</comment>
<feature type="compositionally biased region" description="Basic and acidic residues" evidence="3">
    <location>
        <begin position="216"/>
        <end position="233"/>
    </location>
</feature>
<dbReference type="Proteomes" id="UP000694888">
    <property type="component" value="Unplaced"/>
</dbReference>
<evidence type="ECO:0000256" key="2">
    <source>
        <dbReference type="ARBA" id="ARBA00022729"/>
    </source>
</evidence>
<feature type="compositionally biased region" description="Basic residues" evidence="3">
    <location>
        <begin position="234"/>
        <end position="247"/>
    </location>
</feature>
<dbReference type="PROSITE" id="PS51257">
    <property type="entry name" value="PROKAR_LIPOPROTEIN"/>
    <property type="match status" value="1"/>
</dbReference>
<reference evidence="7" key="1">
    <citation type="submission" date="2025-08" db="UniProtKB">
        <authorList>
            <consortium name="RefSeq"/>
        </authorList>
    </citation>
    <scope>IDENTIFICATION</scope>
</reference>
<keyword evidence="6" id="KW-1185">Reference proteome</keyword>
<dbReference type="InterPro" id="IPR021852">
    <property type="entry name" value="DUF3456"/>
</dbReference>
<protein>
    <submittedName>
        <fullName evidence="7">Protein canopy 4</fullName>
    </submittedName>
</protein>
<sequence length="271" mass="31128">MRSQTNYIQLAFIAFLLSCFVVSLTHASNEVGESGDDHADPHREPSLCEVCKYLTNELRERLDETGKTHEVLETGYRIDQKKKRKEYKKSELRLIEAVNDPHICEKILEYNIHAERKGSLRFAKGRSETMSTLHNLKDKGVKVELGIPYELWDTPSAGVADMQRKCYKIVEEFEEDIEDWYYNYQDMDLTNFLCKDKVLKSNDQECLAEVWTGKEKVAGASTEEKGETEVEKPPKKKSKKTKKAKNKSKGDEGTEDATSTKGTDETKRDEL</sequence>
<feature type="chain" id="PRO_5046529432" evidence="4">
    <location>
        <begin position="28"/>
        <end position="271"/>
    </location>
</feature>
<organism evidence="6 7">
    <name type="scientific">Aplysia californica</name>
    <name type="common">California sea hare</name>
    <dbReference type="NCBI Taxonomy" id="6500"/>
    <lineage>
        <taxon>Eukaryota</taxon>
        <taxon>Metazoa</taxon>
        <taxon>Spiralia</taxon>
        <taxon>Lophotrochozoa</taxon>
        <taxon>Mollusca</taxon>
        <taxon>Gastropoda</taxon>
        <taxon>Heterobranchia</taxon>
        <taxon>Euthyneura</taxon>
        <taxon>Tectipleura</taxon>
        <taxon>Aplysiida</taxon>
        <taxon>Aplysioidea</taxon>
        <taxon>Aplysiidae</taxon>
        <taxon>Aplysia</taxon>
    </lineage>
</organism>
<proteinExistence type="inferred from homology"/>
<dbReference type="PANTHER" id="PTHR15382">
    <property type="entry name" value="CTG4A-RELATED"/>
    <property type="match status" value="1"/>
</dbReference>
<feature type="domain" description="DUF3456" evidence="5">
    <location>
        <begin position="48"/>
        <end position="206"/>
    </location>
</feature>
<name>A0ABM0JHL8_APLCA</name>
<evidence type="ECO:0000256" key="3">
    <source>
        <dbReference type="SAM" id="MobiDB-lite"/>
    </source>
</evidence>